<dbReference type="GO" id="GO:0005975">
    <property type="term" value="P:carbohydrate metabolic process"/>
    <property type="evidence" value="ECO:0007669"/>
    <property type="project" value="InterPro"/>
</dbReference>
<dbReference type="Pfam" id="PF01522">
    <property type="entry name" value="Polysacc_deac_1"/>
    <property type="match status" value="1"/>
</dbReference>
<dbReference type="EMBL" id="HG322950">
    <property type="protein sequence ID" value="CDF84417.1"/>
    <property type="molecule type" value="Genomic_DNA"/>
</dbReference>
<dbReference type="CDD" id="cd10918">
    <property type="entry name" value="CE4_NodB_like_5s_6s"/>
    <property type="match status" value="1"/>
</dbReference>
<proteinExistence type="predicted"/>
<dbReference type="InterPro" id="IPR051398">
    <property type="entry name" value="Polysacch_Deacetylase"/>
</dbReference>
<dbReference type="HOGENOM" id="CLU_030024_10_0_6"/>
<feature type="chain" id="PRO_5001530032" evidence="2">
    <location>
        <begin position="25"/>
        <end position="262"/>
    </location>
</feature>
<dbReference type="eggNOG" id="COG0726">
    <property type="taxonomic scope" value="Bacteria"/>
</dbReference>
<evidence type="ECO:0000313" key="5">
    <source>
        <dbReference type="Proteomes" id="UP000025241"/>
    </source>
</evidence>
<feature type="signal peptide" evidence="2">
    <location>
        <begin position="1"/>
        <end position="24"/>
    </location>
</feature>
<dbReference type="PANTHER" id="PTHR34216">
    <property type="match status" value="1"/>
</dbReference>
<dbReference type="RefSeq" id="WP_084166654.1">
    <property type="nucleotide sequence ID" value="NZ_HG322950.1"/>
</dbReference>
<dbReference type="Gene3D" id="3.20.20.370">
    <property type="entry name" value="Glycoside hydrolase/deacetylase"/>
    <property type="match status" value="1"/>
</dbReference>
<gene>
    <name evidence="4" type="ORF">PKB_3070</name>
</gene>
<dbReference type="InterPro" id="IPR011330">
    <property type="entry name" value="Glyco_hydro/deAcase_b/a-brl"/>
</dbReference>
<evidence type="ECO:0000256" key="2">
    <source>
        <dbReference type="SAM" id="SignalP"/>
    </source>
</evidence>
<dbReference type="STRING" id="1301098.PKB_3070"/>
<evidence type="ECO:0000256" key="1">
    <source>
        <dbReference type="ARBA" id="ARBA00022729"/>
    </source>
</evidence>
<keyword evidence="5" id="KW-1185">Reference proteome</keyword>
<evidence type="ECO:0000259" key="3">
    <source>
        <dbReference type="PROSITE" id="PS51677"/>
    </source>
</evidence>
<dbReference type="PROSITE" id="PS51677">
    <property type="entry name" value="NODB"/>
    <property type="match status" value="1"/>
</dbReference>
<accession>A0A024HIT3</accession>
<dbReference type="GO" id="GO:0016810">
    <property type="term" value="F:hydrolase activity, acting on carbon-nitrogen (but not peptide) bonds"/>
    <property type="evidence" value="ECO:0007669"/>
    <property type="project" value="InterPro"/>
</dbReference>
<reference evidence="4 5" key="1">
    <citation type="submission" date="2013-03" db="EMBL/GenBank/DDBJ databases">
        <authorList>
            <person name="Linke B."/>
        </authorList>
    </citation>
    <scope>NUCLEOTIDE SEQUENCE [LARGE SCALE GENOMIC DNA]</scope>
    <source>
        <strain evidence="4 5">B13</strain>
    </source>
</reference>
<sequence>MKLQRRFTRLMCSLALLLPLVAQARQLPILVYHRFAPQAVDSMTVRTEAFEAQLGLIEAGGYRVIPLRQVVDYLAGRSPAPPPRSLVITVDDGHESVFRVMYPIIQRRRIPVTLFIYPSAISNASYAMTWAQLAELRDSQLFDIQSHTYWHPNFMRERRRLDPVAYAHLVDDQLTRSRAVLEKRLGRPVDLLAWPFGLWDAELEQHAAAAGYVAAFTLDHRPVRQGDDLMALPRYLITDAVNAKAFAAILRLADDGTEEGTR</sequence>
<keyword evidence="1 2" id="KW-0732">Signal</keyword>
<dbReference type="OrthoDB" id="9814639at2"/>
<dbReference type="Proteomes" id="UP000025241">
    <property type="component" value="Chromosome I"/>
</dbReference>
<name>A0A024HIT3_PSEKB</name>
<organism evidence="4 5">
    <name type="scientific">Pseudomonas knackmussii (strain DSM 6978 / CCUG 54928 / LMG 23759 / B13)</name>
    <dbReference type="NCBI Taxonomy" id="1301098"/>
    <lineage>
        <taxon>Bacteria</taxon>
        <taxon>Pseudomonadati</taxon>
        <taxon>Pseudomonadota</taxon>
        <taxon>Gammaproteobacteria</taxon>
        <taxon>Pseudomonadales</taxon>
        <taxon>Pseudomonadaceae</taxon>
        <taxon>Pseudomonas</taxon>
    </lineage>
</organism>
<feature type="domain" description="NodB homology" evidence="3">
    <location>
        <begin position="84"/>
        <end position="262"/>
    </location>
</feature>
<dbReference type="AlphaFoldDB" id="A0A024HIT3"/>
<dbReference type="KEGG" id="pkc:PKB_3070"/>
<dbReference type="PANTHER" id="PTHR34216:SF7">
    <property type="entry name" value="POLY-BETA-1,6-N-ACETYL-D-GLUCOSAMINE N-DEACETYLASE"/>
    <property type="match status" value="1"/>
</dbReference>
<dbReference type="InterPro" id="IPR002509">
    <property type="entry name" value="NODB_dom"/>
</dbReference>
<evidence type="ECO:0000313" key="4">
    <source>
        <dbReference type="EMBL" id="CDF84417.1"/>
    </source>
</evidence>
<reference evidence="4 5" key="2">
    <citation type="submission" date="2014-05" db="EMBL/GenBank/DDBJ databases">
        <title>Genome sequence of the 3-chlorobenzoate degrading bacterium Pseudomonas knackmussii B13 shows multiple evidence for horizontal gene transfer.</title>
        <authorList>
            <person name="Miyazaki R."/>
            <person name="Bertelli C."/>
            <person name="Falquet L."/>
            <person name="Robinson-Rechavi M."/>
            <person name="Gharib W."/>
            <person name="Roy S."/>
            <person name="Van der Meer J.R."/>
        </authorList>
    </citation>
    <scope>NUCLEOTIDE SEQUENCE [LARGE SCALE GENOMIC DNA]</scope>
    <source>
        <strain evidence="4 5">B13</strain>
    </source>
</reference>
<protein>
    <submittedName>
        <fullName evidence="4">Polysaccharide deacetylase</fullName>
    </submittedName>
</protein>
<dbReference type="SUPFAM" id="SSF88713">
    <property type="entry name" value="Glycoside hydrolase/deacetylase"/>
    <property type="match status" value="1"/>
</dbReference>
<dbReference type="PATRIC" id="fig|1301098.3.peg.3096"/>